<sequence length="58" mass="6400">MEIFFLYEKNRLLNIIGVDASAIIIIAHAQSPIAAYIGDWNISPNMDGSIMIPADPRV</sequence>
<keyword evidence="1" id="KW-0472">Membrane</keyword>
<proteinExistence type="predicted"/>
<accession>A0A1H2XXK5</accession>
<dbReference type="AlphaFoldDB" id="A0A1H2XXK5"/>
<keyword evidence="1" id="KW-0812">Transmembrane</keyword>
<evidence type="ECO:0000313" key="2">
    <source>
        <dbReference type="EMBL" id="SDW97577.1"/>
    </source>
</evidence>
<dbReference type="Proteomes" id="UP000198669">
    <property type="component" value="Unassembled WGS sequence"/>
</dbReference>
<gene>
    <name evidence="2" type="ORF">SAMN04515625_1991</name>
</gene>
<evidence type="ECO:0000256" key="1">
    <source>
        <dbReference type="SAM" id="Phobius"/>
    </source>
</evidence>
<keyword evidence="1" id="KW-1133">Transmembrane helix</keyword>
<organism evidence="2 3">
    <name type="scientific">Methanohalophilus halophilus</name>
    <dbReference type="NCBI Taxonomy" id="2177"/>
    <lineage>
        <taxon>Archaea</taxon>
        <taxon>Methanobacteriati</taxon>
        <taxon>Methanobacteriota</taxon>
        <taxon>Stenosarchaea group</taxon>
        <taxon>Methanomicrobia</taxon>
        <taxon>Methanosarcinales</taxon>
        <taxon>Methanosarcinaceae</taxon>
        <taxon>Methanohalophilus</taxon>
    </lineage>
</organism>
<reference evidence="2 3" key="1">
    <citation type="submission" date="2016-10" db="EMBL/GenBank/DDBJ databases">
        <authorList>
            <person name="de Groot N.N."/>
        </authorList>
    </citation>
    <scope>NUCLEOTIDE SEQUENCE [LARGE SCALE GENOMIC DNA]</scope>
    <source>
        <strain evidence="2 3">Z-7982</strain>
    </source>
</reference>
<evidence type="ECO:0000313" key="3">
    <source>
        <dbReference type="Proteomes" id="UP000198669"/>
    </source>
</evidence>
<name>A0A1H2XXK5_9EURY</name>
<protein>
    <submittedName>
        <fullName evidence="2">Uncharacterized protein</fullName>
    </submittedName>
</protein>
<dbReference type="EMBL" id="FNMU01000007">
    <property type="protein sequence ID" value="SDW97577.1"/>
    <property type="molecule type" value="Genomic_DNA"/>
</dbReference>
<feature type="transmembrane region" description="Helical" evidence="1">
    <location>
        <begin position="12"/>
        <end position="37"/>
    </location>
</feature>